<dbReference type="CDD" id="cd00383">
    <property type="entry name" value="trans_reg_C"/>
    <property type="match status" value="1"/>
</dbReference>
<keyword evidence="11" id="KW-1185">Reference proteome</keyword>
<evidence type="ECO:0000313" key="11">
    <source>
        <dbReference type="Proteomes" id="UP000535182"/>
    </source>
</evidence>
<dbReference type="PROSITE" id="PS50110">
    <property type="entry name" value="RESPONSE_REGULATORY"/>
    <property type="match status" value="1"/>
</dbReference>
<dbReference type="RefSeq" id="WP_183977378.1">
    <property type="nucleotide sequence ID" value="NZ_JACHEB010000005.1"/>
</dbReference>
<comment type="caution">
    <text evidence="10">The sequence shown here is derived from an EMBL/GenBank/DDBJ whole genome shotgun (WGS) entry which is preliminary data.</text>
</comment>
<keyword evidence="2" id="KW-0902">Two-component regulatory system</keyword>
<proteinExistence type="predicted"/>
<dbReference type="InterPro" id="IPR039420">
    <property type="entry name" value="WalR-like"/>
</dbReference>
<dbReference type="EMBL" id="JACHEB010000005">
    <property type="protein sequence ID" value="MBB5329178.1"/>
    <property type="molecule type" value="Genomic_DNA"/>
</dbReference>
<organism evidence="10 11">
    <name type="scientific">Tunturiibacter gelidiferens</name>
    <dbReference type="NCBI Taxonomy" id="3069689"/>
    <lineage>
        <taxon>Bacteria</taxon>
        <taxon>Pseudomonadati</taxon>
        <taxon>Acidobacteriota</taxon>
        <taxon>Terriglobia</taxon>
        <taxon>Terriglobales</taxon>
        <taxon>Acidobacteriaceae</taxon>
        <taxon>Tunturiibacter</taxon>
    </lineage>
</organism>
<dbReference type="SUPFAM" id="SSF52172">
    <property type="entry name" value="CheY-like"/>
    <property type="match status" value="1"/>
</dbReference>
<dbReference type="InterPro" id="IPR001789">
    <property type="entry name" value="Sig_transdc_resp-reg_receiver"/>
</dbReference>
<evidence type="ECO:0000256" key="6">
    <source>
        <dbReference type="PROSITE-ProRule" id="PRU00169"/>
    </source>
</evidence>
<dbReference type="InterPro" id="IPR016032">
    <property type="entry name" value="Sig_transdc_resp-reg_C-effctor"/>
</dbReference>
<evidence type="ECO:0000259" key="9">
    <source>
        <dbReference type="PROSITE" id="PS51755"/>
    </source>
</evidence>
<dbReference type="PROSITE" id="PS51755">
    <property type="entry name" value="OMPR_PHOB"/>
    <property type="match status" value="1"/>
</dbReference>
<dbReference type="GO" id="GO:0000156">
    <property type="term" value="F:phosphorelay response regulator activity"/>
    <property type="evidence" value="ECO:0007669"/>
    <property type="project" value="TreeGrafter"/>
</dbReference>
<dbReference type="Gene3D" id="6.10.250.690">
    <property type="match status" value="1"/>
</dbReference>
<evidence type="ECO:0000313" key="10">
    <source>
        <dbReference type="EMBL" id="MBB5329178.1"/>
    </source>
</evidence>
<gene>
    <name evidence="10" type="ORF">HDF14_002794</name>
</gene>
<dbReference type="InterPro" id="IPR036388">
    <property type="entry name" value="WH-like_DNA-bd_sf"/>
</dbReference>
<dbReference type="SUPFAM" id="SSF46894">
    <property type="entry name" value="C-terminal effector domain of the bipartite response regulators"/>
    <property type="match status" value="1"/>
</dbReference>
<evidence type="ECO:0000256" key="7">
    <source>
        <dbReference type="PROSITE-ProRule" id="PRU01091"/>
    </source>
</evidence>
<evidence type="ECO:0000256" key="3">
    <source>
        <dbReference type="ARBA" id="ARBA00023015"/>
    </source>
</evidence>
<protein>
    <submittedName>
        <fullName evidence="10">DNA-binding response OmpR family regulator</fullName>
    </submittedName>
</protein>
<name>A0A9X0QF12_9BACT</name>
<dbReference type="Proteomes" id="UP000535182">
    <property type="component" value="Unassembled WGS sequence"/>
</dbReference>
<reference evidence="10 11" key="1">
    <citation type="submission" date="2020-08" db="EMBL/GenBank/DDBJ databases">
        <title>Genomic Encyclopedia of Type Strains, Phase IV (KMG-V): Genome sequencing to study the core and pangenomes of soil and plant-associated prokaryotes.</title>
        <authorList>
            <person name="Whitman W."/>
        </authorList>
    </citation>
    <scope>NUCLEOTIDE SEQUENCE [LARGE SCALE GENOMIC DNA]</scope>
    <source>
        <strain evidence="10 11">X5P2</strain>
    </source>
</reference>
<dbReference type="InterPro" id="IPR011006">
    <property type="entry name" value="CheY-like_superfamily"/>
</dbReference>
<evidence type="ECO:0000256" key="2">
    <source>
        <dbReference type="ARBA" id="ARBA00023012"/>
    </source>
</evidence>
<feature type="domain" description="OmpR/PhoB-type" evidence="9">
    <location>
        <begin position="125"/>
        <end position="220"/>
    </location>
</feature>
<keyword evidence="3" id="KW-0805">Transcription regulation</keyword>
<dbReference type="GO" id="GO:0005829">
    <property type="term" value="C:cytosol"/>
    <property type="evidence" value="ECO:0007669"/>
    <property type="project" value="TreeGrafter"/>
</dbReference>
<keyword evidence="4 7" id="KW-0238">DNA-binding</keyword>
<evidence type="ECO:0000256" key="1">
    <source>
        <dbReference type="ARBA" id="ARBA00022553"/>
    </source>
</evidence>
<dbReference type="Gene3D" id="1.10.10.10">
    <property type="entry name" value="Winged helix-like DNA-binding domain superfamily/Winged helix DNA-binding domain"/>
    <property type="match status" value="1"/>
</dbReference>
<dbReference type="InterPro" id="IPR001867">
    <property type="entry name" value="OmpR/PhoB-type_DNA-bd"/>
</dbReference>
<dbReference type="GO" id="GO:0000976">
    <property type="term" value="F:transcription cis-regulatory region binding"/>
    <property type="evidence" value="ECO:0007669"/>
    <property type="project" value="TreeGrafter"/>
</dbReference>
<keyword evidence="5" id="KW-0804">Transcription</keyword>
<feature type="domain" description="Response regulatory" evidence="8">
    <location>
        <begin position="1"/>
        <end position="115"/>
    </location>
</feature>
<sequence>MVLPGRGGDSPVITEALGNGTFDLGFVSDPPQLAKSLLEFKPALLLLEIDSWRQQTRALLCKLADLKNTQPFRRVILSEAATVDDRVSALELGADDFLAKPISPRELLARLQAVLRADTSFAVEEDIRSFGSLSLYGGLMEVSVGNDRKKLSLTEFNLLSYFMDYPGQVLSRDRLLENVWIPWEIEDRRVVDVYVLRLRQKIEESALHPSRLITRRGEGY</sequence>
<dbReference type="Pfam" id="PF00486">
    <property type="entry name" value="Trans_reg_C"/>
    <property type="match status" value="1"/>
</dbReference>
<feature type="DNA-binding region" description="OmpR/PhoB-type" evidence="7">
    <location>
        <begin position="125"/>
        <end position="220"/>
    </location>
</feature>
<comment type="caution">
    <text evidence="6">Lacks conserved residue(s) required for the propagation of feature annotation.</text>
</comment>
<evidence type="ECO:0000256" key="5">
    <source>
        <dbReference type="ARBA" id="ARBA00023163"/>
    </source>
</evidence>
<evidence type="ECO:0000259" key="8">
    <source>
        <dbReference type="PROSITE" id="PS50110"/>
    </source>
</evidence>
<dbReference type="PANTHER" id="PTHR48111">
    <property type="entry name" value="REGULATOR OF RPOS"/>
    <property type="match status" value="1"/>
</dbReference>
<dbReference type="GO" id="GO:0006355">
    <property type="term" value="P:regulation of DNA-templated transcription"/>
    <property type="evidence" value="ECO:0007669"/>
    <property type="project" value="InterPro"/>
</dbReference>
<keyword evidence="1" id="KW-0597">Phosphoprotein</keyword>
<dbReference type="SMART" id="SM00862">
    <property type="entry name" value="Trans_reg_C"/>
    <property type="match status" value="1"/>
</dbReference>
<evidence type="ECO:0000256" key="4">
    <source>
        <dbReference type="ARBA" id="ARBA00023125"/>
    </source>
</evidence>
<accession>A0A9X0QF12</accession>
<dbReference type="PANTHER" id="PTHR48111:SF1">
    <property type="entry name" value="TWO-COMPONENT RESPONSE REGULATOR ORR33"/>
    <property type="match status" value="1"/>
</dbReference>
<dbReference type="GO" id="GO:0032993">
    <property type="term" value="C:protein-DNA complex"/>
    <property type="evidence" value="ECO:0007669"/>
    <property type="project" value="TreeGrafter"/>
</dbReference>
<dbReference type="AlphaFoldDB" id="A0A9X0QF12"/>